<reference evidence="9 10" key="1">
    <citation type="submission" date="2019-07" db="EMBL/GenBank/DDBJ databases">
        <title>Draft genome for Aliikangiella sp. M105.</title>
        <authorList>
            <person name="Wang G."/>
        </authorList>
    </citation>
    <scope>NUCLEOTIDE SEQUENCE [LARGE SCALE GENOMIC DNA]</scope>
    <source>
        <strain evidence="9 10">M105</strain>
    </source>
</reference>
<evidence type="ECO:0000256" key="3">
    <source>
        <dbReference type="ARBA" id="ARBA00022692"/>
    </source>
</evidence>
<evidence type="ECO:0000256" key="2">
    <source>
        <dbReference type="ARBA" id="ARBA00022475"/>
    </source>
</evidence>
<keyword evidence="2" id="KW-1003">Cell membrane</keyword>
<dbReference type="Pfam" id="PF02706">
    <property type="entry name" value="Wzz"/>
    <property type="match status" value="1"/>
</dbReference>
<dbReference type="InterPro" id="IPR014345">
    <property type="entry name" value="XrtA_polysacc_chain"/>
</dbReference>
<keyword evidence="10" id="KW-1185">Reference proteome</keyword>
<dbReference type="Proteomes" id="UP000315439">
    <property type="component" value="Unassembled WGS sequence"/>
</dbReference>
<feature type="transmembrane region" description="Helical" evidence="7">
    <location>
        <begin position="483"/>
        <end position="503"/>
    </location>
</feature>
<dbReference type="EMBL" id="VIKS01000003">
    <property type="protein sequence ID" value="TQV88878.1"/>
    <property type="molecule type" value="Genomic_DNA"/>
</dbReference>
<accession>A0A545UHD9</accession>
<keyword evidence="6" id="KW-0175">Coiled coil</keyword>
<comment type="subcellular location">
    <subcellularLocation>
        <location evidence="1">Cell membrane</location>
        <topology evidence="1">Multi-pass membrane protein</topology>
    </subcellularLocation>
</comment>
<dbReference type="InterPro" id="IPR050445">
    <property type="entry name" value="Bact_polysacc_biosynth/exp"/>
</dbReference>
<evidence type="ECO:0000256" key="7">
    <source>
        <dbReference type="SAM" id="Phobius"/>
    </source>
</evidence>
<evidence type="ECO:0000256" key="1">
    <source>
        <dbReference type="ARBA" id="ARBA00004651"/>
    </source>
</evidence>
<feature type="transmembrane region" description="Helical" evidence="7">
    <location>
        <begin position="21"/>
        <end position="41"/>
    </location>
</feature>
<protein>
    <recommendedName>
        <fullName evidence="8">Polysaccharide chain length determinant N-terminal domain-containing protein</fullName>
    </recommendedName>
</protein>
<keyword evidence="3 7" id="KW-0812">Transmembrane</keyword>
<feature type="transmembrane region" description="Helical" evidence="7">
    <location>
        <begin position="420"/>
        <end position="442"/>
    </location>
</feature>
<evidence type="ECO:0000259" key="8">
    <source>
        <dbReference type="Pfam" id="PF02706"/>
    </source>
</evidence>
<gene>
    <name evidence="9" type="ORF">FLL46_04915</name>
</gene>
<dbReference type="PANTHER" id="PTHR32309:SF13">
    <property type="entry name" value="FERRIC ENTEROBACTIN TRANSPORT PROTEIN FEPE"/>
    <property type="match status" value="1"/>
</dbReference>
<feature type="domain" description="Polysaccharide chain length determinant N-terminal" evidence="8">
    <location>
        <begin position="10"/>
        <end position="95"/>
    </location>
</feature>
<dbReference type="AlphaFoldDB" id="A0A545UHD9"/>
<proteinExistence type="predicted"/>
<keyword evidence="4 7" id="KW-1133">Transmembrane helix</keyword>
<name>A0A545UHD9_9GAMM</name>
<dbReference type="NCBIfam" id="TIGR03007">
    <property type="entry name" value="pepcterm_ChnLen"/>
    <property type="match status" value="1"/>
</dbReference>
<dbReference type="OrthoDB" id="9795292at2"/>
<keyword evidence="5 7" id="KW-0472">Membrane</keyword>
<evidence type="ECO:0000256" key="6">
    <source>
        <dbReference type="SAM" id="Coils"/>
    </source>
</evidence>
<evidence type="ECO:0000313" key="10">
    <source>
        <dbReference type="Proteomes" id="UP000315439"/>
    </source>
</evidence>
<organism evidence="9 10">
    <name type="scientific">Aliikangiella coralliicola</name>
    <dbReference type="NCBI Taxonomy" id="2592383"/>
    <lineage>
        <taxon>Bacteria</taxon>
        <taxon>Pseudomonadati</taxon>
        <taxon>Pseudomonadota</taxon>
        <taxon>Gammaproteobacteria</taxon>
        <taxon>Oceanospirillales</taxon>
        <taxon>Pleioneaceae</taxon>
        <taxon>Aliikangiella</taxon>
    </lineage>
</organism>
<dbReference type="GO" id="GO:0005886">
    <property type="term" value="C:plasma membrane"/>
    <property type="evidence" value="ECO:0007669"/>
    <property type="project" value="UniProtKB-SubCell"/>
</dbReference>
<evidence type="ECO:0000256" key="4">
    <source>
        <dbReference type="ARBA" id="ARBA00022989"/>
    </source>
</evidence>
<dbReference type="PANTHER" id="PTHR32309">
    <property type="entry name" value="TYROSINE-PROTEIN KINASE"/>
    <property type="match status" value="1"/>
</dbReference>
<sequence length="507" mass="57713">MKFSIGDLVKRILREAWERKKIVAAVYLVTAFSFLVLAWVWPRVYTSSSVILVDQQDILSPLMEGTAVTSSSVIDRAKMARQVIFSRESMLKIIDAGEFFDEEPTPVQMDLQVEEIKSKTNFSNSGKNLIEIRFSDLDPERAFNVAKTMTSIFVDDTIKAKQAESRAAYEFINNEVNNYHKKLQAVELAIKEFRSRNIDSSAPGSKTVTNDRLLELKRQLENINLEIHSEDSKLLARRRQLSGEGTGISSSSLARESALNQRIVNLESRLDTLRLDYHDTFPDIVQIKSQIATLKKQIVEEIESRKTGAYEELKEGPIYQEVRSQVLRIQTNISTLKSRRDQIQKMYDKEAETMSKINAVDAELAELTRDYTVNQELYQDLSRRRESAKISMNIDLENQGLSIKVQENATLPVVPKGIRFAHIILAGLVLSFGAPLVLVYGLSLIDNKVRDEHVVTDSLMLPVLASVYYVNTPRERRSNYISSSIMVMIVLVVWSVYGYAIWLRMNG</sequence>
<dbReference type="GO" id="GO:0004713">
    <property type="term" value="F:protein tyrosine kinase activity"/>
    <property type="evidence" value="ECO:0007669"/>
    <property type="project" value="TreeGrafter"/>
</dbReference>
<dbReference type="RefSeq" id="WP_142892363.1">
    <property type="nucleotide sequence ID" value="NZ_ML660161.1"/>
</dbReference>
<evidence type="ECO:0000256" key="5">
    <source>
        <dbReference type="ARBA" id="ARBA00023136"/>
    </source>
</evidence>
<evidence type="ECO:0000313" key="9">
    <source>
        <dbReference type="EMBL" id="TQV88878.1"/>
    </source>
</evidence>
<comment type="caution">
    <text evidence="9">The sequence shown here is derived from an EMBL/GenBank/DDBJ whole genome shotgun (WGS) entry which is preliminary data.</text>
</comment>
<dbReference type="InterPro" id="IPR003856">
    <property type="entry name" value="LPS_length_determ_N"/>
</dbReference>
<feature type="coiled-coil region" evidence="6">
    <location>
        <begin position="169"/>
        <end position="276"/>
    </location>
</feature>